<dbReference type="Pfam" id="PF12146">
    <property type="entry name" value="Hydrolase_4"/>
    <property type="match status" value="1"/>
</dbReference>
<protein>
    <submittedName>
        <fullName evidence="2">Alpha/beta hydrolase</fullName>
    </submittedName>
</protein>
<accession>A0ABU6F2N2</accession>
<keyword evidence="3" id="KW-1185">Reference proteome</keyword>
<feature type="domain" description="Serine aminopeptidase S33" evidence="1">
    <location>
        <begin position="13"/>
        <end position="141"/>
    </location>
</feature>
<name>A0ABU6F2N2_9ACTN</name>
<dbReference type="SUPFAM" id="SSF53474">
    <property type="entry name" value="alpha/beta-Hydrolases"/>
    <property type="match status" value="1"/>
</dbReference>
<comment type="caution">
    <text evidence="2">The sequence shown here is derived from an EMBL/GenBank/DDBJ whole genome shotgun (WGS) entry which is preliminary data.</text>
</comment>
<reference evidence="2 3" key="1">
    <citation type="submission" date="2022-10" db="EMBL/GenBank/DDBJ databases">
        <authorList>
            <person name="Xie J."/>
            <person name="Shen N."/>
        </authorList>
    </citation>
    <scope>NUCLEOTIDE SEQUENCE [LARGE SCALE GENOMIC DNA]</scope>
    <source>
        <strain evidence="2 3">YIM65594</strain>
    </source>
</reference>
<evidence type="ECO:0000313" key="2">
    <source>
        <dbReference type="EMBL" id="MEB8338104.1"/>
    </source>
</evidence>
<evidence type="ECO:0000313" key="3">
    <source>
        <dbReference type="Proteomes" id="UP001354931"/>
    </source>
</evidence>
<dbReference type="InterPro" id="IPR022742">
    <property type="entry name" value="Hydrolase_4"/>
</dbReference>
<dbReference type="Gene3D" id="3.40.50.1820">
    <property type="entry name" value="alpha/beta hydrolase"/>
    <property type="match status" value="1"/>
</dbReference>
<dbReference type="InterPro" id="IPR029058">
    <property type="entry name" value="AB_hydrolase_fold"/>
</dbReference>
<evidence type="ECO:0000259" key="1">
    <source>
        <dbReference type="Pfam" id="PF12146"/>
    </source>
</evidence>
<proteinExistence type="predicted"/>
<dbReference type="RefSeq" id="WP_326015845.1">
    <property type="nucleotide sequence ID" value="NZ_JAOZYC010000088.1"/>
</dbReference>
<dbReference type="GO" id="GO:0016787">
    <property type="term" value="F:hydrolase activity"/>
    <property type="evidence" value="ECO:0007669"/>
    <property type="project" value="UniProtKB-KW"/>
</dbReference>
<sequence>MPDADKGGTSTPIVLISPAMAIGSRYYRSLVAEFERHGWQARTLRRRGFERGEPRASRREDWAYRDEIDDIAHAVAAARAQSPAQPVLLLGHSLGGQLVAGHELTRPPADGVITVAGAIPRYRHYPYGGLHVAAMAALMVPAMTAAFGYLPKPAFGGPGARTLMREWARMVLTGRPPYAADQPITTPALVISLGDDALSPLKAVDDLAHRLFSSTSVTRWHHTSDQVPEGATHDHVGWVRTPATVVDRIVTWWHDAARS</sequence>
<keyword evidence="2" id="KW-0378">Hydrolase</keyword>
<dbReference type="Proteomes" id="UP001354931">
    <property type="component" value="Unassembled WGS sequence"/>
</dbReference>
<gene>
    <name evidence="2" type="ORF">OKJ99_11405</name>
</gene>
<organism evidence="2 3">
    <name type="scientific">Streptomyces endophyticus</name>
    <dbReference type="NCBI Taxonomy" id="714166"/>
    <lineage>
        <taxon>Bacteria</taxon>
        <taxon>Bacillati</taxon>
        <taxon>Actinomycetota</taxon>
        <taxon>Actinomycetes</taxon>
        <taxon>Kitasatosporales</taxon>
        <taxon>Streptomycetaceae</taxon>
        <taxon>Streptomyces</taxon>
    </lineage>
</organism>
<dbReference type="EMBL" id="JAOZYC010000088">
    <property type="protein sequence ID" value="MEB8338104.1"/>
    <property type="molecule type" value="Genomic_DNA"/>
</dbReference>